<evidence type="ECO:0000313" key="9">
    <source>
        <dbReference type="Proteomes" id="UP001521150"/>
    </source>
</evidence>
<evidence type="ECO:0000256" key="6">
    <source>
        <dbReference type="PROSITE-ProRule" id="PRU00560"/>
    </source>
</evidence>
<evidence type="ECO:0000313" key="8">
    <source>
        <dbReference type="EMBL" id="MCE7010005.1"/>
    </source>
</evidence>
<accession>A0ABS8ZQH0</accession>
<dbReference type="InterPro" id="IPR047187">
    <property type="entry name" value="SF1_C_Upf1"/>
</dbReference>
<evidence type="ECO:0000259" key="7">
    <source>
        <dbReference type="PROSITE" id="PS51198"/>
    </source>
</evidence>
<sequence>MLAEQLTTGDSWLAEVNDPGSRPLPALFTNIMNKRTVPSREVAVSVVSGGLVMTLPDRTSLPVRADRAVVDFFQAPGKTVVTWVTHVTRAREIGLQCHQFAEAQVPGKLVVSVEDAVAEQVRTACRSTTTDFRTVREWLCEEFTLPPQEEGGLPRLVHTSGPGETGFASGFRMHGRRWVADVAVRDDQMRIVRMTDAANRSDVRWPRMSAVNVEFVDRTSTAVTSEMIRAALAGLDAGGQSYLELWNDYNEIERESLLDDARSLGWVRYRGCTVHTAGRWRFDLAEGSQSETFLAQLSQASSTIELECSDLLPGEFKGGKGGRLRSVHGSLAGVGLSDRTVFLAIDEDRVPEPSGYLYKSLTGDRTRLVRRDDARERIENNQAEMPELRLLLEGASIPRSLREFKNTKQVLTSAVRAVFGDNEPTRTQLDALRMAVATPDILLVQGPPGTGKTQFITALLACLDRLGDRTIPMHRTLISSFQHSAVDNVTGRARHHGLPPTRVSPSRDVNLTNVREWRDEVLTELDAYLTEHKPEVIGRDKAVQVRRMVSAYHTQPANDADLADLLREVREAAEDVLPPVLLSKLNRMRAEVVARSQFSSALPAADRREAAGVIRSLRTTKTAFDDDGPQRAAFALQALDRFGLLDATGRDILSAASAATGSEPEVLAKLEALQGRLLDSLRSGLFIGRAPTYDPDVDSLLQDVADAVDEAHAESGDGVDEVLRTYREVLQQDLGLVEETLTRYNAVLAATVQQAKSDEMSRILDAPLPVFDTVIVDEAARANPLDLMIPLSCARKRIILVGDHKQLPHSLEQKIERELRQNRGAGSASLTKSLFERWFDTFSAERPAVRTIRLDMQFRMHESLGRFVSRTFYGGPEAISSHPSTAELTHRFVDYAGKTAAWIDVPGSSGNEERVGTSYARPVEAARLTAELRDLAAADHERKMTFGVITFYREQQNEIEEQLITAGLGWKDDQDQFRPVTGMAFTSGSRPKPRLSVGTVDAFQGMEFDVVLLSVTRSSKPAKDPGDRVEAIRRYGHLLSDSRMCVAMSRQRRLLIAVGDAAMARRGSMPDVPGDPDRSIAEGIVGFLEFCQGVHGGGVRS</sequence>
<dbReference type="PANTHER" id="PTHR43788:SF8">
    <property type="entry name" value="DNA-BINDING PROTEIN SMUBP-2"/>
    <property type="match status" value="1"/>
</dbReference>
<evidence type="ECO:0000256" key="2">
    <source>
        <dbReference type="ARBA" id="ARBA00022741"/>
    </source>
</evidence>
<comment type="caution">
    <text evidence="8">The sequence shown here is derived from an EMBL/GenBank/DDBJ whole genome shotgun (WGS) entry which is preliminary data.</text>
</comment>
<dbReference type="InterPro" id="IPR027417">
    <property type="entry name" value="P-loop_NTPase"/>
</dbReference>
<dbReference type="Proteomes" id="UP001521150">
    <property type="component" value="Unassembled WGS sequence"/>
</dbReference>
<dbReference type="PANTHER" id="PTHR43788">
    <property type="entry name" value="DNA2/NAM7 HELICASE FAMILY MEMBER"/>
    <property type="match status" value="1"/>
</dbReference>
<dbReference type="RefSeq" id="WP_233731490.1">
    <property type="nucleotide sequence ID" value="NZ_JAJVCN010000004.1"/>
</dbReference>
<evidence type="ECO:0000256" key="4">
    <source>
        <dbReference type="ARBA" id="ARBA00022806"/>
    </source>
</evidence>
<evidence type="ECO:0000256" key="5">
    <source>
        <dbReference type="ARBA" id="ARBA00022840"/>
    </source>
</evidence>
<reference evidence="8 9" key="1">
    <citation type="submission" date="2021-12" db="EMBL/GenBank/DDBJ databases">
        <title>Genome sequence of Kibdelosporangium philippinense ATCC 49844.</title>
        <authorList>
            <person name="Fedorov E.A."/>
            <person name="Omeragic M."/>
            <person name="Shalygina K.F."/>
            <person name="Maclea K.S."/>
        </authorList>
    </citation>
    <scope>NUCLEOTIDE SEQUENCE [LARGE SCALE GENOMIC DNA]</scope>
    <source>
        <strain evidence="8 9">ATCC 49844</strain>
    </source>
</reference>
<dbReference type="Gene3D" id="3.40.50.300">
    <property type="entry name" value="P-loop containing nucleotide triphosphate hydrolases"/>
    <property type="match status" value="2"/>
</dbReference>
<proteinExistence type="inferred from homology"/>
<keyword evidence="5 6" id="KW-0067">ATP-binding</keyword>
<feature type="domain" description="UvrD-like helicase ATP-binding" evidence="7">
    <location>
        <begin position="425"/>
        <end position="861"/>
    </location>
</feature>
<dbReference type="SUPFAM" id="SSF52540">
    <property type="entry name" value="P-loop containing nucleoside triphosphate hydrolases"/>
    <property type="match status" value="1"/>
</dbReference>
<dbReference type="Pfam" id="PF13087">
    <property type="entry name" value="AAA_12"/>
    <property type="match status" value="1"/>
</dbReference>
<feature type="binding site" evidence="6">
    <location>
        <begin position="446"/>
        <end position="453"/>
    </location>
    <ligand>
        <name>ATP</name>
        <dbReference type="ChEBI" id="CHEBI:30616"/>
    </ligand>
</feature>
<dbReference type="EMBL" id="JAJVCN010000004">
    <property type="protein sequence ID" value="MCE7010005.1"/>
    <property type="molecule type" value="Genomic_DNA"/>
</dbReference>
<name>A0ABS8ZQH0_9PSEU</name>
<keyword evidence="4 6" id="KW-0347">Helicase</keyword>
<dbReference type="InterPro" id="IPR050534">
    <property type="entry name" value="Coronavir_polyprotein_1ab"/>
</dbReference>
<comment type="similarity">
    <text evidence="1">Belongs to the DNA2/NAM7 helicase family.</text>
</comment>
<dbReference type="Pfam" id="PF13086">
    <property type="entry name" value="AAA_11"/>
    <property type="match status" value="1"/>
</dbReference>
<keyword evidence="2 6" id="KW-0547">Nucleotide-binding</keyword>
<dbReference type="InterPro" id="IPR014016">
    <property type="entry name" value="UvrD-like_ATP-bd"/>
</dbReference>
<organism evidence="8 9">
    <name type="scientific">Kibdelosporangium philippinense</name>
    <dbReference type="NCBI Taxonomy" id="211113"/>
    <lineage>
        <taxon>Bacteria</taxon>
        <taxon>Bacillati</taxon>
        <taxon>Actinomycetota</taxon>
        <taxon>Actinomycetes</taxon>
        <taxon>Pseudonocardiales</taxon>
        <taxon>Pseudonocardiaceae</taxon>
        <taxon>Kibdelosporangium</taxon>
    </lineage>
</organism>
<gene>
    <name evidence="8" type="ORF">LWC34_45445</name>
</gene>
<keyword evidence="3 6" id="KW-0378">Hydrolase</keyword>
<protein>
    <submittedName>
        <fullName evidence="8">AAA domain-containing protein</fullName>
    </submittedName>
</protein>
<dbReference type="InterPro" id="IPR041679">
    <property type="entry name" value="DNA2/NAM7-like_C"/>
</dbReference>
<dbReference type="CDD" id="cd18808">
    <property type="entry name" value="SF1_C_Upf1"/>
    <property type="match status" value="1"/>
</dbReference>
<evidence type="ECO:0000256" key="3">
    <source>
        <dbReference type="ARBA" id="ARBA00022801"/>
    </source>
</evidence>
<evidence type="ECO:0000256" key="1">
    <source>
        <dbReference type="ARBA" id="ARBA00007913"/>
    </source>
</evidence>
<dbReference type="CDD" id="cd17934">
    <property type="entry name" value="DEXXQc_Upf1-like"/>
    <property type="match status" value="1"/>
</dbReference>
<dbReference type="PROSITE" id="PS51198">
    <property type="entry name" value="UVRD_HELICASE_ATP_BIND"/>
    <property type="match status" value="1"/>
</dbReference>
<keyword evidence="9" id="KW-1185">Reference proteome</keyword>
<dbReference type="InterPro" id="IPR041677">
    <property type="entry name" value="DNA2/NAM7_AAA_11"/>
</dbReference>